<feature type="region of interest" description="Disordered" evidence="1">
    <location>
        <begin position="1"/>
        <end position="39"/>
    </location>
</feature>
<protein>
    <submittedName>
        <fullName evidence="2">Uncharacterized protein</fullName>
    </submittedName>
</protein>
<comment type="caution">
    <text evidence="2">The sequence shown here is derived from an EMBL/GenBank/DDBJ whole genome shotgun (WGS) entry which is preliminary data.</text>
</comment>
<dbReference type="AlphaFoldDB" id="A0A1C1C7P0"/>
<keyword evidence="3" id="KW-1185">Reference proteome</keyword>
<name>A0A1C1C7P0_9EURO</name>
<accession>A0A1C1C7P0</accession>
<feature type="compositionally biased region" description="Basic and acidic residues" evidence="1">
    <location>
        <begin position="10"/>
        <end position="22"/>
    </location>
</feature>
<dbReference type="Proteomes" id="UP000094526">
    <property type="component" value="Unassembled WGS sequence"/>
</dbReference>
<organism evidence="2 3">
    <name type="scientific">Cladophialophora carrionii</name>
    <dbReference type="NCBI Taxonomy" id="86049"/>
    <lineage>
        <taxon>Eukaryota</taxon>
        <taxon>Fungi</taxon>
        <taxon>Dikarya</taxon>
        <taxon>Ascomycota</taxon>
        <taxon>Pezizomycotina</taxon>
        <taxon>Eurotiomycetes</taxon>
        <taxon>Chaetothyriomycetidae</taxon>
        <taxon>Chaetothyriales</taxon>
        <taxon>Herpotrichiellaceae</taxon>
        <taxon>Cladophialophora</taxon>
    </lineage>
</organism>
<evidence type="ECO:0000313" key="2">
    <source>
        <dbReference type="EMBL" id="OCT44554.1"/>
    </source>
</evidence>
<proteinExistence type="predicted"/>
<sequence length="85" mass="9565">MTDYSGTKQQRMERIGGKEDPVVRGANIPVQAAQGGRQDLEPYRDRTVLKNLKICQFEKEFMVKAADASLGSSRTHTRRTKSARP</sequence>
<evidence type="ECO:0000256" key="1">
    <source>
        <dbReference type="SAM" id="MobiDB-lite"/>
    </source>
</evidence>
<dbReference type="EMBL" id="LGRB01000020">
    <property type="protein sequence ID" value="OCT44554.1"/>
    <property type="molecule type" value="Genomic_DNA"/>
</dbReference>
<reference evidence="3" key="1">
    <citation type="submission" date="2015-07" db="EMBL/GenBank/DDBJ databases">
        <authorList>
            <person name="Teixeira M.M."/>
            <person name="Souza R.C."/>
            <person name="Almeida L.G."/>
            <person name="Vicente V.A."/>
            <person name="de Hoog S."/>
            <person name="Bocca A.L."/>
            <person name="de Almeida S.R."/>
            <person name="Vasconcelos A.T."/>
            <person name="Felipe M.S."/>
        </authorList>
    </citation>
    <scope>NUCLEOTIDE SEQUENCE [LARGE SCALE GENOMIC DNA]</scope>
    <source>
        <strain evidence="3">KSF</strain>
    </source>
</reference>
<dbReference type="VEuPathDB" id="FungiDB:CLCR_06483"/>
<evidence type="ECO:0000313" key="3">
    <source>
        <dbReference type="Proteomes" id="UP000094526"/>
    </source>
</evidence>
<gene>
    <name evidence="2" type="ORF">CLCR_06483</name>
</gene>